<evidence type="ECO:0000256" key="2">
    <source>
        <dbReference type="ARBA" id="ARBA00022475"/>
    </source>
</evidence>
<dbReference type="InterPro" id="IPR000727">
    <property type="entry name" value="T_SNARE_dom"/>
</dbReference>
<dbReference type="InterPro" id="IPR004089">
    <property type="entry name" value="MCPsignal_dom"/>
</dbReference>
<feature type="transmembrane region" description="Helical" evidence="12">
    <location>
        <begin position="146"/>
        <end position="164"/>
    </location>
</feature>
<dbReference type="SUPFAM" id="SSF55785">
    <property type="entry name" value="PYP-like sensor domain (PAS domain)"/>
    <property type="match status" value="1"/>
</dbReference>
<dbReference type="GO" id="GO:0004888">
    <property type="term" value="F:transmembrane signaling receptor activity"/>
    <property type="evidence" value="ECO:0007669"/>
    <property type="project" value="InterPro"/>
</dbReference>
<evidence type="ECO:0000256" key="7">
    <source>
        <dbReference type="ARBA" id="ARBA00022989"/>
    </source>
</evidence>
<feature type="domain" description="Methyl-accepting transducer" evidence="13">
    <location>
        <begin position="245"/>
        <end position="481"/>
    </location>
</feature>
<evidence type="ECO:0000256" key="11">
    <source>
        <dbReference type="PROSITE-ProRule" id="PRU00284"/>
    </source>
</evidence>
<dbReference type="eggNOG" id="COG0840">
    <property type="taxonomic scope" value="Bacteria"/>
</dbReference>
<comment type="subcellular location">
    <subcellularLocation>
        <location evidence="1">Cell inner membrane</location>
        <topology evidence="1">Multi-pass membrane protein</topology>
    </subcellularLocation>
</comment>
<protein>
    <submittedName>
        <fullName evidence="16">Aerotaxis sensor receptor protein</fullName>
    </submittedName>
</protein>
<evidence type="ECO:0000256" key="3">
    <source>
        <dbReference type="ARBA" id="ARBA00022481"/>
    </source>
</evidence>
<dbReference type="CDD" id="cd00130">
    <property type="entry name" value="PAS"/>
    <property type="match status" value="1"/>
</dbReference>
<dbReference type="FunFam" id="1.10.287.950:FF:000001">
    <property type="entry name" value="Methyl-accepting chemotaxis sensory transducer"/>
    <property type="match status" value="1"/>
</dbReference>
<evidence type="ECO:0000256" key="1">
    <source>
        <dbReference type="ARBA" id="ARBA00004429"/>
    </source>
</evidence>
<dbReference type="Pfam" id="PF08447">
    <property type="entry name" value="PAS_3"/>
    <property type="match status" value="1"/>
</dbReference>
<dbReference type="STRING" id="1232683.ADIMK_0695"/>
<keyword evidence="5" id="KW-0997">Cell inner membrane</keyword>
<dbReference type="PATRIC" id="fig|1232683.4.peg.687"/>
<dbReference type="Proteomes" id="UP000028252">
    <property type="component" value="Unassembled WGS sequence"/>
</dbReference>
<dbReference type="InterPro" id="IPR013655">
    <property type="entry name" value="PAS_fold_3"/>
</dbReference>
<comment type="caution">
    <text evidence="16">The sequence shown here is derived from an EMBL/GenBank/DDBJ whole genome shotgun (WGS) entry which is preliminary data.</text>
</comment>
<dbReference type="Gene3D" id="1.10.287.950">
    <property type="entry name" value="Methyl-accepting chemotaxis protein"/>
    <property type="match status" value="1"/>
</dbReference>
<dbReference type="EMBL" id="JMQN01000013">
    <property type="protein sequence ID" value="KEA64993.1"/>
    <property type="molecule type" value="Genomic_DNA"/>
</dbReference>
<dbReference type="InterPro" id="IPR035965">
    <property type="entry name" value="PAS-like_dom_sf"/>
</dbReference>
<evidence type="ECO:0000256" key="10">
    <source>
        <dbReference type="ARBA" id="ARBA00029447"/>
    </source>
</evidence>
<dbReference type="InterPro" id="IPR004090">
    <property type="entry name" value="Chemotax_Me-accpt_rcpt"/>
</dbReference>
<keyword evidence="4" id="KW-0145">Chemotaxis</keyword>
<sequence length="517" mass="56196">MRVNKPVTTTEKRFPPEQKLISTTDAKGVIKHCNQAFIDISGFSKEELIGKPHNLVRHPDMPAEAFNVMWEHLKAGKPWMGLVKNRCKNGDFYWVNAYVTPITENGKIIGYESVRVCPKREDVERAQRVYERINRGKSAVPFRLPVPHWVMFGLSLVIAAYLMAIDMTQAAAILMAAGGALSLAVQQFVSQRALASVLGLVTKSFCHPVAVATYTDDPGPIGALKVAILSEFAHLETALTRIQDAAQSVAVEAQSAQELSHSSHDALMRQQGDTEQVAAAVHQMAATINEVSGHVQETASQADNANQVVHSGKNFALTARESIDQLNRTVDGIASSIGELAQQTHKIAEAAGIIEQIAEQTNLLALNAAIEAARAGDHGRGFAVVADEVRQLAKRTQDSTGEIHDILSKLRKSVDGAVEIAGEGQSQAHDGLSNVYETEQILNQISEMMSNIANMSLQMATAVEEQAHVSDEIGRQVTSIADISAHSLKETEQSSSMMRKLRGVADEMKELVVGFRR</sequence>
<evidence type="ECO:0000259" key="13">
    <source>
        <dbReference type="PROSITE" id="PS50111"/>
    </source>
</evidence>
<evidence type="ECO:0000313" key="17">
    <source>
        <dbReference type="Proteomes" id="UP000028252"/>
    </source>
</evidence>
<dbReference type="RefSeq" id="WP_036183661.1">
    <property type="nucleotide sequence ID" value="NZ_JMQN01000013.1"/>
</dbReference>
<keyword evidence="2" id="KW-1003">Cell membrane</keyword>
<organism evidence="16 17">
    <name type="scientific">Marinobacterium lacunae</name>
    <dbReference type="NCBI Taxonomy" id="1232683"/>
    <lineage>
        <taxon>Bacteria</taxon>
        <taxon>Pseudomonadati</taxon>
        <taxon>Pseudomonadota</taxon>
        <taxon>Gammaproteobacteria</taxon>
        <taxon>Oceanospirillales</taxon>
        <taxon>Oceanospirillaceae</taxon>
        <taxon>Marinobacterium</taxon>
    </lineage>
</organism>
<comment type="similarity">
    <text evidence="10">Belongs to the methyl-accepting chemotaxis (MCP) protein family.</text>
</comment>
<dbReference type="SMART" id="SM00283">
    <property type="entry name" value="MA"/>
    <property type="match status" value="1"/>
</dbReference>
<dbReference type="PANTHER" id="PTHR32089:SF74">
    <property type="entry name" value="METHYL-ACCEPTING CHEMOTAXIS PROTEIN AER"/>
    <property type="match status" value="1"/>
</dbReference>
<evidence type="ECO:0000256" key="4">
    <source>
        <dbReference type="ARBA" id="ARBA00022500"/>
    </source>
</evidence>
<dbReference type="GO" id="GO:0007165">
    <property type="term" value="P:signal transduction"/>
    <property type="evidence" value="ECO:0007669"/>
    <property type="project" value="UniProtKB-KW"/>
</dbReference>
<evidence type="ECO:0000256" key="5">
    <source>
        <dbReference type="ARBA" id="ARBA00022519"/>
    </source>
</evidence>
<dbReference type="InterPro" id="IPR000014">
    <property type="entry name" value="PAS"/>
</dbReference>
<dbReference type="PRINTS" id="PR00260">
    <property type="entry name" value="CHEMTRNSDUCR"/>
</dbReference>
<proteinExistence type="inferred from homology"/>
<dbReference type="Gene3D" id="3.30.450.20">
    <property type="entry name" value="PAS domain"/>
    <property type="match status" value="1"/>
</dbReference>
<evidence type="ECO:0000313" key="16">
    <source>
        <dbReference type="EMBL" id="KEA64993.1"/>
    </source>
</evidence>
<evidence type="ECO:0000256" key="8">
    <source>
        <dbReference type="ARBA" id="ARBA00023136"/>
    </source>
</evidence>
<dbReference type="SUPFAM" id="SSF58104">
    <property type="entry name" value="Methyl-accepting chemotaxis protein (MCP) signaling domain"/>
    <property type="match status" value="1"/>
</dbReference>
<evidence type="ECO:0000256" key="12">
    <source>
        <dbReference type="SAM" id="Phobius"/>
    </source>
</evidence>
<keyword evidence="17" id="KW-1185">Reference proteome</keyword>
<accession>A0A081G2I8</accession>
<dbReference type="GO" id="GO:0052131">
    <property type="term" value="P:positive aerotaxis"/>
    <property type="evidence" value="ECO:0007669"/>
    <property type="project" value="UniProtKB-ARBA"/>
</dbReference>
<dbReference type="CDD" id="cd11386">
    <property type="entry name" value="MCP_signal"/>
    <property type="match status" value="1"/>
</dbReference>
<keyword evidence="8 12" id="KW-0472">Membrane</keyword>
<keyword evidence="6 12" id="KW-0812">Transmembrane</keyword>
<dbReference type="NCBIfam" id="TIGR00229">
    <property type="entry name" value="sensory_box"/>
    <property type="match status" value="1"/>
</dbReference>
<reference evidence="16 17" key="1">
    <citation type="submission" date="2014-04" db="EMBL/GenBank/DDBJ databases">
        <title>Marinobacterium kochiensis sp. nov., isolated from sediment sample collected from Kochi backwaters in Kerala, India.</title>
        <authorList>
            <person name="Singh A."/>
            <person name="Pinnaka A.K."/>
        </authorList>
    </citation>
    <scope>NUCLEOTIDE SEQUENCE [LARGE SCALE GENOMIC DNA]</scope>
    <source>
        <strain evidence="16 17">AK27</strain>
    </source>
</reference>
<keyword evidence="9 11" id="KW-0807">Transducer</keyword>
<dbReference type="Pfam" id="PF00015">
    <property type="entry name" value="MCPsignal"/>
    <property type="match status" value="1"/>
</dbReference>
<dbReference type="PROSITE" id="PS50112">
    <property type="entry name" value="PAS"/>
    <property type="match status" value="1"/>
</dbReference>
<dbReference type="AlphaFoldDB" id="A0A081G2I8"/>
<keyword evidence="16" id="KW-0675">Receptor</keyword>
<dbReference type="PROSITE" id="PS50192">
    <property type="entry name" value="T_SNARE"/>
    <property type="match status" value="1"/>
</dbReference>
<evidence type="ECO:0000259" key="15">
    <source>
        <dbReference type="PROSITE" id="PS50192"/>
    </source>
</evidence>
<dbReference type="FunFam" id="3.30.450.20:FF:000046">
    <property type="entry name" value="Aerotaxis sensor receptor"/>
    <property type="match status" value="1"/>
</dbReference>
<dbReference type="PROSITE" id="PS50111">
    <property type="entry name" value="CHEMOTAXIS_TRANSDUC_2"/>
    <property type="match status" value="1"/>
</dbReference>
<gene>
    <name evidence="16" type="ORF">ADIMK_0695</name>
</gene>
<keyword evidence="7 12" id="KW-1133">Transmembrane helix</keyword>
<name>A0A081G2I8_9GAMM</name>
<evidence type="ECO:0000256" key="6">
    <source>
        <dbReference type="ARBA" id="ARBA00022692"/>
    </source>
</evidence>
<dbReference type="PANTHER" id="PTHR32089">
    <property type="entry name" value="METHYL-ACCEPTING CHEMOTAXIS PROTEIN MCPB"/>
    <property type="match status" value="1"/>
</dbReference>
<evidence type="ECO:0000259" key="14">
    <source>
        <dbReference type="PROSITE" id="PS50112"/>
    </source>
</evidence>
<evidence type="ECO:0000256" key="9">
    <source>
        <dbReference type="ARBA" id="ARBA00023224"/>
    </source>
</evidence>
<feature type="domain" description="PAS" evidence="14">
    <location>
        <begin position="21"/>
        <end position="60"/>
    </location>
</feature>
<feature type="domain" description="T-SNARE coiled-coil homology" evidence="15">
    <location>
        <begin position="432"/>
        <end position="494"/>
    </location>
</feature>
<dbReference type="GO" id="GO:0005886">
    <property type="term" value="C:plasma membrane"/>
    <property type="evidence" value="ECO:0007669"/>
    <property type="project" value="UniProtKB-SubCell"/>
</dbReference>
<keyword evidence="3" id="KW-0488">Methylation</keyword>
<dbReference type="OrthoDB" id="5675566at2"/>